<evidence type="ECO:0000256" key="11">
    <source>
        <dbReference type="SAM" id="MobiDB-lite"/>
    </source>
</evidence>
<dbReference type="EC" id="2.7.13.3" evidence="2"/>
<dbReference type="PROSITE" id="PS50851">
    <property type="entry name" value="CHEW"/>
    <property type="match status" value="1"/>
</dbReference>
<dbReference type="Gene3D" id="2.30.30.40">
    <property type="entry name" value="SH3 Domains"/>
    <property type="match status" value="1"/>
</dbReference>
<dbReference type="InterPro" id="IPR005467">
    <property type="entry name" value="His_kinase_dom"/>
</dbReference>
<keyword evidence="7" id="KW-0902">Two-component regulatory system</keyword>
<evidence type="ECO:0000256" key="1">
    <source>
        <dbReference type="ARBA" id="ARBA00000085"/>
    </source>
</evidence>
<evidence type="ECO:0000256" key="6">
    <source>
        <dbReference type="ARBA" id="ARBA00022777"/>
    </source>
</evidence>
<accession>A0A108U5I3</accession>
<keyword evidence="6" id="KW-0418">Kinase</keyword>
<dbReference type="InterPro" id="IPR011006">
    <property type="entry name" value="CheY-like_superfamily"/>
</dbReference>
<evidence type="ECO:0000259" key="12">
    <source>
        <dbReference type="PROSITE" id="PS50109"/>
    </source>
</evidence>
<dbReference type="SMART" id="SM00260">
    <property type="entry name" value="CheW"/>
    <property type="match status" value="1"/>
</dbReference>
<evidence type="ECO:0000256" key="9">
    <source>
        <dbReference type="PROSITE-ProRule" id="PRU00110"/>
    </source>
</evidence>
<dbReference type="Gene3D" id="3.30.565.10">
    <property type="entry name" value="Histidine kinase-like ATPase, C-terminal domain"/>
    <property type="match status" value="1"/>
</dbReference>
<dbReference type="FunFam" id="3.30.565.10:FF:000016">
    <property type="entry name" value="Chemotaxis protein CheA, putative"/>
    <property type="match status" value="1"/>
</dbReference>
<dbReference type="CDD" id="cd00088">
    <property type="entry name" value="HPT"/>
    <property type="match status" value="1"/>
</dbReference>
<sequence length="769" mass="83376">MSTGDLRDFSLHDLFRMEVDGQAQLLTDGLLVLEGQPDAAAQLESCMRAAHSVKGAARVVGLSAAVTIAHAMEDCLVAAQEHRLVLDHAAIDALFNGVDLLSRIAATPAEQAEPWMRDDAPEAKRYCEVLAQALRSGVSPARESAAAPHTETPLVNFAQADKTAAGPSESHRTESPRNELVGDPIGEERVLRITARSLNRLLGLAGESLVASRWLDPYIHSLGRLKRLQGDSAAALDRLAEVAPSLARDQHAAALLAQARSQIAESQRLLADRIAQLDLFERRTASVAHRLYDEALSSHMRPFADGTRGFKRMVRDLARELGKQAQLEIAGAKTQVDRDVLARLEAPLAHLLRNAVDHGIESAEARRAAGKPDAGTIRLEAHHVSGLLEIVVEDDGRGIDLERIRETVVVRRLTDADTASRLSPAELMEFLFLPGFTLREVVTEISGRGVGLDAVQTMVKELRGSVRLSSRPGGGSRFQLQLPLTTSVLRGLVVEIGGEPYAFPLTQISSTAMVPREQVQWLEGRQHFQLSARSIGLVSAAQVLGGAESQSSPEQLQVIVVAASGGGHEYGLAVERFIGVNELVVQPLPGQLGKVKDISAGALLDDGTPVLIVDVDDLVRSVERLVSTGRLTQLRYHDHAQTVTRKRVLVVDDSLTVRELERKLIENGGYAVEVAVDGMDGWNAVRSGHFDLVVTDIDMPRMDGIELVGLIKKDPRLRALPVMIVSYKDREEDRRRGLDAGADFYLTKGGFHEEALLQAVVDLIGEASA</sequence>
<dbReference type="SUPFAM" id="SSF55874">
    <property type="entry name" value="ATPase domain of HSP90 chaperone/DNA topoisomerase II/histidine kinase"/>
    <property type="match status" value="1"/>
</dbReference>
<keyword evidence="5" id="KW-0808">Transferase</keyword>
<name>A0A108U5I3_9GAMM</name>
<dbReference type="Pfam" id="PF00072">
    <property type="entry name" value="Response_reg"/>
    <property type="match status" value="1"/>
</dbReference>
<dbReference type="PROSITE" id="PS50894">
    <property type="entry name" value="HPT"/>
    <property type="match status" value="1"/>
</dbReference>
<dbReference type="Pfam" id="PF01627">
    <property type="entry name" value="Hpt"/>
    <property type="match status" value="1"/>
</dbReference>
<dbReference type="RefSeq" id="WP_036107268.1">
    <property type="nucleotide sequence ID" value="NZ_JAJA02000001.1"/>
</dbReference>
<dbReference type="AlphaFoldDB" id="A0A108U5I3"/>
<dbReference type="EMBL" id="JAJA02000001">
    <property type="protein sequence ID" value="KWS02921.1"/>
    <property type="molecule type" value="Genomic_DNA"/>
</dbReference>
<dbReference type="SUPFAM" id="SSF52172">
    <property type="entry name" value="CheY-like"/>
    <property type="match status" value="1"/>
</dbReference>
<evidence type="ECO:0000313" key="16">
    <source>
        <dbReference type="EMBL" id="KWS02921.1"/>
    </source>
</evidence>
<dbReference type="InterPro" id="IPR004358">
    <property type="entry name" value="Sig_transdc_His_kin-like_C"/>
</dbReference>
<dbReference type="InterPro" id="IPR036641">
    <property type="entry name" value="HPT_dom_sf"/>
</dbReference>
<dbReference type="PROSITE" id="PS50110">
    <property type="entry name" value="RESPONSE_REGULATORY"/>
    <property type="match status" value="1"/>
</dbReference>
<dbReference type="SMART" id="SM00387">
    <property type="entry name" value="HATPase_c"/>
    <property type="match status" value="1"/>
</dbReference>
<dbReference type="SMART" id="SM00448">
    <property type="entry name" value="REC"/>
    <property type="match status" value="1"/>
</dbReference>
<feature type="region of interest" description="Disordered" evidence="11">
    <location>
        <begin position="162"/>
        <end position="182"/>
    </location>
</feature>
<dbReference type="PRINTS" id="PR00344">
    <property type="entry name" value="BCTRLSENSOR"/>
</dbReference>
<dbReference type="InterPro" id="IPR003594">
    <property type="entry name" value="HATPase_dom"/>
</dbReference>
<dbReference type="InterPro" id="IPR008207">
    <property type="entry name" value="Sig_transdc_His_kin_Hpt_dom"/>
</dbReference>
<proteinExistence type="predicted"/>
<dbReference type="Pfam" id="PF01584">
    <property type="entry name" value="CheW"/>
    <property type="match status" value="1"/>
</dbReference>
<dbReference type="InterPro" id="IPR002545">
    <property type="entry name" value="CheW-lke_dom"/>
</dbReference>
<gene>
    <name evidence="16" type="ORF">AZ78_0467</name>
</gene>
<evidence type="ECO:0000256" key="3">
    <source>
        <dbReference type="ARBA" id="ARBA00021495"/>
    </source>
</evidence>
<feature type="domain" description="HPt" evidence="15">
    <location>
        <begin position="4"/>
        <end position="115"/>
    </location>
</feature>
<evidence type="ECO:0000256" key="2">
    <source>
        <dbReference type="ARBA" id="ARBA00012438"/>
    </source>
</evidence>
<comment type="catalytic activity">
    <reaction evidence="1">
        <text>ATP + protein L-histidine = ADP + protein N-phospho-L-histidine.</text>
        <dbReference type="EC" id="2.7.13.3"/>
    </reaction>
</comment>
<feature type="domain" description="CheW-like" evidence="14">
    <location>
        <begin position="488"/>
        <end position="624"/>
    </location>
</feature>
<evidence type="ECO:0000256" key="4">
    <source>
        <dbReference type="ARBA" id="ARBA00022553"/>
    </source>
</evidence>
<dbReference type="OrthoDB" id="9803176at2"/>
<feature type="domain" description="Response regulatory" evidence="13">
    <location>
        <begin position="647"/>
        <end position="763"/>
    </location>
</feature>
<dbReference type="SUPFAM" id="SSF50341">
    <property type="entry name" value="CheW-like"/>
    <property type="match status" value="1"/>
</dbReference>
<dbReference type="CDD" id="cd19924">
    <property type="entry name" value="REC_CheV-like"/>
    <property type="match status" value="1"/>
</dbReference>
<dbReference type="Gene3D" id="1.20.120.160">
    <property type="entry name" value="HPT domain"/>
    <property type="match status" value="1"/>
</dbReference>
<dbReference type="InterPro" id="IPR036061">
    <property type="entry name" value="CheW-like_dom_sf"/>
</dbReference>
<dbReference type="InterPro" id="IPR051315">
    <property type="entry name" value="Bact_Chemotaxis_CheA"/>
</dbReference>
<keyword evidence="17" id="KW-1185">Reference proteome</keyword>
<feature type="modified residue" description="Phosphohistidine" evidence="9">
    <location>
        <position position="51"/>
    </location>
</feature>
<keyword evidence="4 10" id="KW-0597">Phosphoprotein</keyword>
<feature type="modified residue" description="4-aspartylphosphate" evidence="10">
    <location>
        <position position="696"/>
    </location>
</feature>
<evidence type="ECO:0000256" key="8">
    <source>
        <dbReference type="ARBA" id="ARBA00035100"/>
    </source>
</evidence>
<feature type="domain" description="Histidine kinase" evidence="12">
    <location>
        <begin position="348"/>
        <end position="486"/>
    </location>
</feature>
<dbReference type="SUPFAM" id="SSF47226">
    <property type="entry name" value="Histidine-containing phosphotransfer domain, HPT domain"/>
    <property type="match status" value="1"/>
</dbReference>
<dbReference type="PANTHER" id="PTHR43395:SF1">
    <property type="entry name" value="CHEMOTAXIS PROTEIN CHEA"/>
    <property type="match status" value="1"/>
</dbReference>
<comment type="function">
    <text evidence="8">Involved in the transmission of sensory signals from the chemoreceptors to the flagellar motors. CheA is autophosphorylated; it can transfer its phosphate group to either CheB or CheY.</text>
</comment>
<reference evidence="16 17" key="1">
    <citation type="journal article" date="2014" name="Genome Announc.">
        <title>Draft Genome Sequence of Lysobacter capsici AZ78, a Bacterium Antagonistic to Plant-Pathogenic Oomycetes.</title>
        <authorList>
            <person name="Puopolo G."/>
            <person name="Sonego P."/>
            <person name="Engelen K."/>
            <person name="Pertot I."/>
        </authorList>
    </citation>
    <scope>NUCLEOTIDE SEQUENCE [LARGE SCALE GENOMIC DNA]</scope>
    <source>
        <strain evidence="16 17">AZ78</strain>
    </source>
</reference>
<evidence type="ECO:0000259" key="14">
    <source>
        <dbReference type="PROSITE" id="PS50851"/>
    </source>
</evidence>
<evidence type="ECO:0000256" key="10">
    <source>
        <dbReference type="PROSITE-ProRule" id="PRU00169"/>
    </source>
</evidence>
<evidence type="ECO:0000259" key="15">
    <source>
        <dbReference type="PROSITE" id="PS50894"/>
    </source>
</evidence>
<dbReference type="PROSITE" id="PS50109">
    <property type="entry name" value="HIS_KIN"/>
    <property type="match status" value="1"/>
</dbReference>
<evidence type="ECO:0000259" key="13">
    <source>
        <dbReference type="PROSITE" id="PS50110"/>
    </source>
</evidence>
<keyword evidence="16" id="KW-0238">DNA-binding</keyword>
<dbReference type="Proteomes" id="UP000023435">
    <property type="component" value="Unassembled WGS sequence"/>
</dbReference>
<dbReference type="PANTHER" id="PTHR43395">
    <property type="entry name" value="SENSOR HISTIDINE KINASE CHEA"/>
    <property type="match status" value="1"/>
</dbReference>
<dbReference type="GO" id="GO:0006935">
    <property type="term" value="P:chemotaxis"/>
    <property type="evidence" value="ECO:0007669"/>
    <property type="project" value="InterPro"/>
</dbReference>
<dbReference type="InterPro" id="IPR036890">
    <property type="entry name" value="HATPase_C_sf"/>
</dbReference>
<dbReference type="SMART" id="SM00073">
    <property type="entry name" value="HPT"/>
    <property type="match status" value="1"/>
</dbReference>
<comment type="caution">
    <text evidence="16">The sequence shown here is derived from an EMBL/GenBank/DDBJ whole genome shotgun (WGS) entry which is preliminary data.</text>
</comment>
<evidence type="ECO:0000256" key="7">
    <source>
        <dbReference type="ARBA" id="ARBA00023012"/>
    </source>
</evidence>
<organism evidence="16 17">
    <name type="scientific">Lysobacter capsici AZ78</name>
    <dbReference type="NCBI Taxonomy" id="1444315"/>
    <lineage>
        <taxon>Bacteria</taxon>
        <taxon>Pseudomonadati</taxon>
        <taxon>Pseudomonadota</taxon>
        <taxon>Gammaproteobacteria</taxon>
        <taxon>Lysobacterales</taxon>
        <taxon>Lysobacteraceae</taxon>
        <taxon>Lysobacter</taxon>
    </lineage>
</organism>
<dbReference type="Pfam" id="PF02518">
    <property type="entry name" value="HATPase_c"/>
    <property type="match status" value="1"/>
</dbReference>
<dbReference type="GO" id="GO:0000155">
    <property type="term" value="F:phosphorelay sensor kinase activity"/>
    <property type="evidence" value="ECO:0007669"/>
    <property type="project" value="UniProtKB-ARBA"/>
</dbReference>
<dbReference type="InterPro" id="IPR001789">
    <property type="entry name" value="Sig_transdc_resp-reg_receiver"/>
</dbReference>
<protein>
    <recommendedName>
        <fullName evidence="3">Chemotaxis protein CheA</fullName>
        <ecNumber evidence="2">2.7.13.3</ecNumber>
    </recommendedName>
</protein>
<evidence type="ECO:0000313" key="17">
    <source>
        <dbReference type="Proteomes" id="UP000023435"/>
    </source>
</evidence>
<dbReference type="Gene3D" id="3.40.50.2300">
    <property type="match status" value="1"/>
</dbReference>
<dbReference type="GO" id="GO:0003677">
    <property type="term" value="F:DNA binding"/>
    <property type="evidence" value="ECO:0007669"/>
    <property type="project" value="UniProtKB-KW"/>
</dbReference>
<evidence type="ECO:0000256" key="5">
    <source>
        <dbReference type="ARBA" id="ARBA00022679"/>
    </source>
</evidence>